<keyword evidence="3" id="KW-1185">Reference proteome</keyword>
<evidence type="ECO:0000256" key="1">
    <source>
        <dbReference type="SAM" id="SignalP"/>
    </source>
</evidence>
<protein>
    <submittedName>
        <fullName evidence="2">Uncharacterized protein</fullName>
    </submittedName>
</protein>
<organism evidence="2 3">
    <name type="scientific">Ignelater luminosus</name>
    <name type="common">Cucubano</name>
    <name type="synonym">Pyrophorus luminosus</name>
    <dbReference type="NCBI Taxonomy" id="2038154"/>
    <lineage>
        <taxon>Eukaryota</taxon>
        <taxon>Metazoa</taxon>
        <taxon>Ecdysozoa</taxon>
        <taxon>Arthropoda</taxon>
        <taxon>Hexapoda</taxon>
        <taxon>Insecta</taxon>
        <taxon>Pterygota</taxon>
        <taxon>Neoptera</taxon>
        <taxon>Endopterygota</taxon>
        <taxon>Coleoptera</taxon>
        <taxon>Polyphaga</taxon>
        <taxon>Elateriformia</taxon>
        <taxon>Elateroidea</taxon>
        <taxon>Elateridae</taxon>
        <taxon>Agrypninae</taxon>
        <taxon>Pyrophorini</taxon>
        <taxon>Ignelater</taxon>
    </lineage>
</organism>
<reference evidence="2" key="1">
    <citation type="submission" date="2019-08" db="EMBL/GenBank/DDBJ databases">
        <title>The genome of the North American firefly Photinus pyralis.</title>
        <authorList>
            <consortium name="Photinus pyralis genome working group"/>
            <person name="Fallon T.R."/>
            <person name="Sander Lower S.E."/>
            <person name="Weng J.-K."/>
        </authorList>
    </citation>
    <scope>NUCLEOTIDE SEQUENCE</scope>
    <source>
        <strain evidence="2">TRF0915ILg1</strain>
        <tissue evidence="2">Whole body</tissue>
    </source>
</reference>
<dbReference type="AlphaFoldDB" id="A0A8K0DEC2"/>
<dbReference type="EMBL" id="VTPC01001233">
    <property type="protein sequence ID" value="KAF2902644.1"/>
    <property type="molecule type" value="Genomic_DNA"/>
</dbReference>
<gene>
    <name evidence="2" type="ORF">ILUMI_03546</name>
</gene>
<dbReference type="Proteomes" id="UP000801492">
    <property type="component" value="Unassembled WGS sequence"/>
</dbReference>
<sequence length="132" mass="15445">MKIALVFFMLLVAYLLSLYFAQSEKTEDSKTEVSDSPLTNVYSKEMSFDETIILTLEAYSLTITPNNVTDIYIKLPQNDFDLKEEHIFIQAIKDKSSNLIKENMLINLYNTHVRPHKFKRRSMTRFIGKKNL</sequence>
<keyword evidence="1" id="KW-0732">Signal</keyword>
<name>A0A8K0DEC2_IGNLU</name>
<comment type="caution">
    <text evidence="2">The sequence shown here is derived from an EMBL/GenBank/DDBJ whole genome shotgun (WGS) entry which is preliminary data.</text>
</comment>
<accession>A0A8K0DEC2</accession>
<evidence type="ECO:0000313" key="2">
    <source>
        <dbReference type="EMBL" id="KAF2902644.1"/>
    </source>
</evidence>
<feature type="chain" id="PRO_5035446447" evidence="1">
    <location>
        <begin position="24"/>
        <end position="132"/>
    </location>
</feature>
<feature type="signal peptide" evidence="1">
    <location>
        <begin position="1"/>
        <end position="23"/>
    </location>
</feature>
<proteinExistence type="predicted"/>
<evidence type="ECO:0000313" key="3">
    <source>
        <dbReference type="Proteomes" id="UP000801492"/>
    </source>
</evidence>